<organism evidence="1 2">
    <name type="scientific">Helicobacter bilis WiWa</name>
    <dbReference type="NCBI Taxonomy" id="1235804"/>
    <lineage>
        <taxon>Bacteria</taxon>
        <taxon>Pseudomonadati</taxon>
        <taxon>Campylobacterota</taxon>
        <taxon>Epsilonproteobacteria</taxon>
        <taxon>Campylobacterales</taxon>
        <taxon>Helicobacteraceae</taxon>
        <taxon>Helicobacter</taxon>
    </lineage>
</organism>
<reference evidence="1 2" key="1">
    <citation type="submission" date="2013-02" db="EMBL/GenBank/DDBJ databases">
        <title>The Genome Sequence of Helicobacter bilis WiWa.</title>
        <authorList>
            <consortium name="The Broad Institute Genome Sequencing Platform"/>
            <person name="Ward D."/>
            <person name="Overstreet A.-M.C."/>
            <person name="Ramer-Tait A.E."/>
            <person name="Phillips G.J."/>
            <person name="Wannemuehler M.J."/>
            <person name="Walker B."/>
            <person name="Young S.K."/>
            <person name="Zeng Q."/>
            <person name="Gargeya S."/>
            <person name="Fitzgerald M."/>
            <person name="Haas B."/>
            <person name="Abouelleil A."/>
            <person name="Alvarado L."/>
            <person name="Arachchi H.M."/>
            <person name="Berlin A.M."/>
            <person name="Chapman S.B."/>
            <person name="Dewar J."/>
            <person name="Goldberg J."/>
            <person name="Griggs A."/>
            <person name="Gujja S."/>
            <person name="Hansen M."/>
            <person name="Howarth C."/>
            <person name="Imamovic A."/>
            <person name="Larimer J."/>
            <person name="McCowan C."/>
            <person name="Murphy C."/>
            <person name="Neiman D."/>
            <person name="Pearson M."/>
            <person name="Priest M."/>
            <person name="Roberts A."/>
            <person name="Saif S."/>
            <person name="Shea T."/>
            <person name="Sisk P."/>
            <person name="Sykes S."/>
            <person name="Wortman J."/>
            <person name="Nusbaum C."/>
            <person name="Birren B."/>
        </authorList>
    </citation>
    <scope>NUCLEOTIDE SEQUENCE [LARGE SCALE GENOMIC DNA]</scope>
    <source>
        <strain evidence="1 2">WiWa</strain>
    </source>
</reference>
<dbReference type="EMBL" id="AQFW01000012">
    <property type="protein sequence ID" value="EMZ39319.1"/>
    <property type="molecule type" value="Genomic_DNA"/>
</dbReference>
<accession>N2BQY9</accession>
<evidence type="ECO:0000313" key="1">
    <source>
        <dbReference type="EMBL" id="EMZ39319.1"/>
    </source>
</evidence>
<proteinExistence type="predicted"/>
<gene>
    <name evidence="1" type="ORF">C826_01295</name>
</gene>
<dbReference type="HOGENOM" id="CLU_3328645_0_0_7"/>
<dbReference type="AlphaFoldDB" id="N2BQY9"/>
<comment type="caution">
    <text evidence="1">The sequence shown here is derived from an EMBL/GenBank/DDBJ whole genome shotgun (WGS) entry which is preliminary data.</text>
</comment>
<dbReference type="Proteomes" id="UP000012527">
    <property type="component" value="Unassembled WGS sequence"/>
</dbReference>
<sequence>MKVTNKVSRTLVRMPLYFGITQEEMCRIFEIAGQYIKS</sequence>
<name>N2BQY9_9HELI</name>
<protein>
    <submittedName>
        <fullName evidence="1">Uncharacterized protein</fullName>
    </submittedName>
</protein>
<evidence type="ECO:0000313" key="2">
    <source>
        <dbReference type="Proteomes" id="UP000012527"/>
    </source>
</evidence>